<reference evidence="17" key="2">
    <citation type="journal article" date="2017" name="J. Asia-Pac. Entomol.">
        <title>Next-generation sequencing data used to determine the mitochondrial genomes and a preliminary phylogeny of Verophasmatodea insects.</title>
        <authorList>
            <person name="Zhou Z."/>
            <person name="Guan B."/>
            <person name="Chai J."/>
            <person name="Che X."/>
        </authorList>
    </citation>
    <scope>NUCLEOTIDE SEQUENCE</scope>
</reference>
<evidence type="ECO:0000256" key="15">
    <source>
        <dbReference type="ARBA" id="ARBA00049551"/>
    </source>
</evidence>
<comment type="subcellular location">
    <subcellularLocation>
        <location evidence="1">Mitochondrion membrane</location>
        <topology evidence="1">Multi-pass membrane protein</topology>
    </subcellularLocation>
</comment>
<dbReference type="PANTHER" id="PTHR11435">
    <property type="entry name" value="NADH UBIQUINONE OXIDOREDUCTASE SUBUNIT ND6"/>
    <property type="match status" value="1"/>
</dbReference>
<evidence type="ECO:0000256" key="14">
    <source>
        <dbReference type="ARBA" id="ARBA00031019"/>
    </source>
</evidence>
<proteinExistence type="inferred from homology"/>
<name>A0A343KJU8_9NEOP</name>
<evidence type="ECO:0000256" key="5">
    <source>
        <dbReference type="ARBA" id="ARBA00022448"/>
    </source>
</evidence>
<evidence type="ECO:0000256" key="6">
    <source>
        <dbReference type="ARBA" id="ARBA00022660"/>
    </source>
</evidence>
<protein>
    <recommendedName>
        <fullName evidence="4">NADH-ubiquinone oxidoreductase chain 6</fullName>
        <ecNumber evidence="3">7.1.1.2</ecNumber>
    </recommendedName>
    <alternativeName>
        <fullName evidence="14">NADH dehydrogenase subunit 6</fullName>
    </alternativeName>
</protein>
<evidence type="ECO:0000256" key="4">
    <source>
        <dbReference type="ARBA" id="ARBA00021095"/>
    </source>
</evidence>
<keyword evidence="12 17" id="KW-0496">Mitochondrion</keyword>
<evidence type="ECO:0000256" key="7">
    <source>
        <dbReference type="ARBA" id="ARBA00022692"/>
    </source>
</evidence>
<keyword evidence="7 16" id="KW-0812">Transmembrane</keyword>
<evidence type="ECO:0000256" key="16">
    <source>
        <dbReference type="SAM" id="Phobius"/>
    </source>
</evidence>
<feature type="transmembrane region" description="Helical" evidence="16">
    <location>
        <begin position="80"/>
        <end position="97"/>
    </location>
</feature>
<feature type="transmembrane region" description="Helical" evidence="16">
    <location>
        <begin position="128"/>
        <end position="148"/>
    </location>
</feature>
<keyword evidence="13 16" id="KW-0472">Membrane</keyword>
<accession>A0A343KJU8</accession>
<keyword evidence="10 16" id="KW-1133">Transmembrane helix</keyword>
<evidence type="ECO:0000256" key="11">
    <source>
        <dbReference type="ARBA" id="ARBA00023027"/>
    </source>
</evidence>
<evidence type="ECO:0000256" key="10">
    <source>
        <dbReference type="ARBA" id="ARBA00022989"/>
    </source>
</evidence>
<evidence type="ECO:0000256" key="12">
    <source>
        <dbReference type="ARBA" id="ARBA00023128"/>
    </source>
</evidence>
<dbReference type="GO" id="GO:0031966">
    <property type="term" value="C:mitochondrial membrane"/>
    <property type="evidence" value="ECO:0007669"/>
    <property type="project" value="UniProtKB-SubCell"/>
</dbReference>
<organism evidence="17">
    <name type="scientific">Cryptophyllium tibetense</name>
    <dbReference type="NCBI Taxonomy" id="2021296"/>
    <lineage>
        <taxon>Eukaryota</taxon>
        <taxon>Metazoa</taxon>
        <taxon>Ecdysozoa</taxon>
        <taxon>Arthropoda</taxon>
        <taxon>Hexapoda</taxon>
        <taxon>Insecta</taxon>
        <taxon>Pterygota</taxon>
        <taxon>Neoptera</taxon>
        <taxon>Polyneoptera</taxon>
        <taxon>Phasmatodea</taxon>
        <taxon>Verophasmatodea</taxon>
        <taxon>Areolatae</taxon>
        <taxon>Phyllioidea</taxon>
        <taxon>Phylliidae</taxon>
        <taxon>Phylliinae</taxon>
        <taxon>Phylliini</taxon>
        <taxon>Cryptophyllium</taxon>
    </lineage>
</organism>
<evidence type="ECO:0000256" key="1">
    <source>
        <dbReference type="ARBA" id="ARBA00004225"/>
    </source>
</evidence>
<dbReference type="InterPro" id="IPR050269">
    <property type="entry name" value="ComplexI_Subunit6"/>
</dbReference>
<feature type="transmembrane region" description="Helical" evidence="16">
    <location>
        <begin position="47"/>
        <end position="68"/>
    </location>
</feature>
<comment type="similarity">
    <text evidence="2">Belongs to the complex I subunit 6 family.</text>
</comment>
<dbReference type="AlphaFoldDB" id="A0A343KJU8"/>
<dbReference type="PANTHER" id="PTHR11435:SF1">
    <property type="entry name" value="NADH-UBIQUINONE OXIDOREDUCTASE CHAIN 6"/>
    <property type="match status" value="1"/>
</dbReference>
<dbReference type="GO" id="GO:0008137">
    <property type="term" value="F:NADH dehydrogenase (ubiquinone) activity"/>
    <property type="evidence" value="ECO:0007669"/>
    <property type="project" value="UniProtKB-EC"/>
</dbReference>
<evidence type="ECO:0000256" key="8">
    <source>
        <dbReference type="ARBA" id="ARBA00022967"/>
    </source>
</evidence>
<geneLocation type="mitochondrion" evidence="17"/>
<evidence type="ECO:0000256" key="3">
    <source>
        <dbReference type="ARBA" id="ARBA00012944"/>
    </source>
</evidence>
<dbReference type="EC" id="7.1.1.2" evidence="3"/>
<comment type="catalytic activity">
    <reaction evidence="15">
        <text>a ubiquinone + NADH + 5 H(+)(in) = a ubiquinol + NAD(+) + 4 H(+)(out)</text>
        <dbReference type="Rhea" id="RHEA:29091"/>
        <dbReference type="Rhea" id="RHEA-COMP:9565"/>
        <dbReference type="Rhea" id="RHEA-COMP:9566"/>
        <dbReference type="ChEBI" id="CHEBI:15378"/>
        <dbReference type="ChEBI" id="CHEBI:16389"/>
        <dbReference type="ChEBI" id="CHEBI:17976"/>
        <dbReference type="ChEBI" id="CHEBI:57540"/>
        <dbReference type="ChEBI" id="CHEBI:57945"/>
        <dbReference type="EC" id="7.1.1.2"/>
    </reaction>
</comment>
<evidence type="ECO:0000256" key="9">
    <source>
        <dbReference type="ARBA" id="ARBA00022982"/>
    </source>
</evidence>
<evidence type="ECO:0000256" key="2">
    <source>
        <dbReference type="ARBA" id="ARBA00005698"/>
    </source>
</evidence>
<gene>
    <name evidence="17" type="primary">ND6</name>
</gene>
<keyword evidence="9" id="KW-0249">Electron transport</keyword>
<keyword evidence="8" id="KW-1278">Translocase</keyword>
<reference evidence="17" key="1">
    <citation type="submission" date="2016-11" db="EMBL/GenBank/DDBJ databases">
        <authorList>
            <person name="Jaros S."/>
            <person name="Januszkiewicz K."/>
            <person name="Wedrychowicz H."/>
        </authorList>
    </citation>
    <scope>NUCLEOTIDE SEQUENCE</scope>
</reference>
<dbReference type="EMBL" id="KY124332">
    <property type="protein sequence ID" value="ATI10831.1"/>
    <property type="molecule type" value="Genomic_DNA"/>
</dbReference>
<keyword evidence="6" id="KW-0679">Respiratory chain</keyword>
<evidence type="ECO:0000256" key="13">
    <source>
        <dbReference type="ARBA" id="ARBA00023136"/>
    </source>
</evidence>
<evidence type="ECO:0000313" key="17">
    <source>
        <dbReference type="EMBL" id="ATI10831.1"/>
    </source>
</evidence>
<sequence length="159" mass="19231">MKFLLMTNMTMNMMFMLMKHPLSMGITIMMQTMIVSMMSGMMFKSFWFSYILFLMYIGGMMIMFIYMTSLMPNMMFSMKYKTIIVIIMTMTLMYYMMNKYQQMSNMDMNQTNEQNMMLIKMHMNPSNYNTIMLAMYLMYTMITVYNMTEYKKGTLKLKN</sequence>
<keyword evidence="11" id="KW-0520">NAD</keyword>
<feature type="transmembrane region" description="Helical" evidence="16">
    <location>
        <begin position="21"/>
        <end position="41"/>
    </location>
</feature>
<keyword evidence="5" id="KW-0813">Transport</keyword>